<dbReference type="Proteomes" id="UP001202281">
    <property type="component" value="Unassembled WGS sequence"/>
</dbReference>
<comment type="caution">
    <text evidence="1">The sequence shown here is derived from an EMBL/GenBank/DDBJ whole genome shotgun (WGS) entry which is preliminary data.</text>
</comment>
<reference evidence="1 2" key="1">
    <citation type="submission" date="2022-04" db="EMBL/GenBank/DDBJ databases">
        <title>Identification of a novel bacterium isolated from mangrove sediments.</title>
        <authorList>
            <person name="Pan X."/>
        </authorList>
    </citation>
    <scope>NUCLEOTIDE SEQUENCE [LARGE SCALE GENOMIC DNA]</scope>
    <source>
        <strain evidence="1 2">B2638</strain>
    </source>
</reference>
<gene>
    <name evidence="1" type="ORF">MTR66_13750</name>
</gene>
<protein>
    <recommendedName>
        <fullName evidence="3">Mobilization protein</fullName>
    </recommendedName>
</protein>
<dbReference type="EMBL" id="JALHLG010000020">
    <property type="protein sequence ID" value="MCJ2187876.1"/>
    <property type="molecule type" value="Genomic_DNA"/>
</dbReference>
<evidence type="ECO:0000313" key="1">
    <source>
        <dbReference type="EMBL" id="MCJ2187876.1"/>
    </source>
</evidence>
<keyword evidence="2" id="KW-1185">Reference proteome</keyword>
<organism evidence="1 2">
    <name type="scientific">Novosphingobium beihaiensis</name>
    <dbReference type="NCBI Taxonomy" id="2930389"/>
    <lineage>
        <taxon>Bacteria</taxon>
        <taxon>Pseudomonadati</taxon>
        <taxon>Pseudomonadota</taxon>
        <taxon>Alphaproteobacteria</taxon>
        <taxon>Sphingomonadales</taxon>
        <taxon>Sphingomonadaceae</taxon>
        <taxon>Novosphingobium</taxon>
    </lineage>
</organism>
<sequence length="116" mass="12862">MGTRLTIRLDDTERTVLERRAGNRPLAAYAREKLLGNDTRKRAPSRRPKADTVMLAHILAALGSSDLPSNMREIAEAARIGALPESEDVLLNLRAACLAIEKMRFDLIKALDVKPE</sequence>
<proteinExistence type="predicted"/>
<dbReference type="RefSeq" id="WP_243922000.1">
    <property type="nucleotide sequence ID" value="NZ_JALHLG010000020.1"/>
</dbReference>
<evidence type="ECO:0000313" key="2">
    <source>
        <dbReference type="Proteomes" id="UP001202281"/>
    </source>
</evidence>
<evidence type="ECO:0008006" key="3">
    <source>
        <dbReference type="Google" id="ProtNLM"/>
    </source>
</evidence>
<name>A0ABT0BSW0_9SPHN</name>
<accession>A0ABT0BSW0</accession>